<dbReference type="HOGENOM" id="CLU_3143239_0_0_1"/>
<keyword evidence="2" id="KW-1185">Reference proteome</keyword>
<reference evidence="1 2" key="1">
    <citation type="journal article" date="2012" name="Science">
        <title>The Paleozoic origin of enzymatic lignin decomposition reconstructed from 31 fungal genomes.</title>
        <authorList>
            <person name="Floudas D."/>
            <person name="Binder M."/>
            <person name="Riley R."/>
            <person name="Barry K."/>
            <person name="Blanchette R.A."/>
            <person name="Henrissat B."/>
            <person name="Martinez A.T."/>
            <person name="Otillar R."/>
            <person name="Spatafora J.W."/>
            <person name="Yadav J.S."/>
            <person name="Aerts A."/>
            <person name="Benoit I."/>
            <person name="Boyd A."/>
            <person name="Carlson A."/>
            <person name="Copeland A."/>
            <person name="Coutinho P.M."/>
            <person name="de Vries R.P."/>
            <person name="Ferreira P."/>
            <person name="Findley K."/>
            <person name="Foster B."/>
            <person name="Gaskell J."/>
            <person name="Glotzer D."/>
            <person name="Gorecki P."/>
            <person name="Heitman J."/>
            <person name="Hesse C."/>
            <person name="Hori C."/>
            <person name="Igarashi K."/>
            <person name="Jurgens J.A."/>
            <person name="Kallen N."/>
            <person name="Kersten P."/>
            <person name="Kohler A."/>
            <person name="Kuees U."/>
            <person name="Kumar T.K.A."/>
            <person name="Kuo A."/>
            <person name="LaButti K."/>
            <person name="Larrondo L.F."/>
            <person name="Lindquist E."/>
            <person name="Ling A."/>
            <person name="Lombard V."/>
            <person name="Lucas S."/>
            <person name="Lundell T."/>
            <person name="Martin R."/>
            <person name="McLaughlin D.J."/>
            <person name="Morgenstern I."/>
            <person name="Morin E."/>
            <person name="Murat C."/>
            <person name="Nagy L.G."/>
            <person name="Nolan M."/>
            <person name="Ohm R.A."/>
            <person name="Patyshakuliyeva A."/>
            <person name="Rokas A."/>
            <person name="Ruiz-Duenas F.J."/>
            <person name="Sabat G."/>
            <person name="Salamov A."/>
            <person name="Samejima M."/>
            <person name="Schmutz J."/>
            <person name="Slot J.C."/>
            <person name="St John F."/>
            <person name="Stenlid J."/>
            <person name="Sun H."/>
            <person name="Sun S."/>
            <person name="Syed K."/>
            <person name="Tsang A."/>
            <person name="Wiebenga A."/>
            <person name="Young D."/>
            <person name="Pisabarro A."/>
            <person name="Eastwood D.C."/>
            <person name="Martin F."/>
            <person name="Cullen D."/>
            <person name="Grigoriev I.V."/>
            <person name="Hibbett D.S."/>
        </authorList>
    </citation>
    <scope>NUCLEOTIDE SEQUENCE [LARGE SCALE GENOMIC DNA]</scope>
    <source>
        <strain evidence="1 2">ATCC 11539</strain>
    </source>
</reference>
<proteinExistence type="predicted"/>
<accession>S7RBF5</accession>
<dbReference type="AlphaFoldDB" id="S7RBF5"/>
<gene>
    <name evidence="1" type="ORF">GLOTRDRAFT_132932</name>
</gene>
<dbReference type="GeneID" id="19302613"/>
<dbReference type="Proteomes" id="UP000030669">
    <property type="component" value="Unassembled WGS sequence"/>
</dbReference>
<dbReference type="RefSeq" id="XP_007870015.1">
    <property type="nucleotide sequence ID" value="XM_007871824.1"/>
</dbReference>
<name>S7RBF5_GLOTA</name>
<organism evidence="1 2">
    <name type="scientific">Gloeophyllum trabeum (strain ATCC 11539 / FP-39264 / Madison 617)</name>
    <name type="common">Brown rot fungus</name>
    <dbReference type="NCBI Taxonomy" id="670483"/>
    <lineage>
        <taxon>Eukaryota</taxon>
        <taxon>Fungi</taxon>
        <taxon>Dikarya</taxon>
        <taxon>Basidiomycota</taxon>
        <taxon>Agaricomycotina</taxon>
        <taxon>Agaricomycetes</taxon>
        <taxon>Gloeophyllales</taxon>
        <taxon>Gloeophyllaceae</taxon>
        <taxon>Gloeophyllum</taxon>
    </lineage>
</organism>
<sequence>MAFVVAQSPLYRYAGLHIGGVLDKHFARTCSQASARPEVQDPASVPVSR</sequence>
<dbReference type="EMBL" id="KB469310">
    <property type="protein sequence ID" value="EPQ51560.1"/>
    <property type="molecule type" value="Genomic_DNA"/>
</dbReference>
<dbReference type="KEGG" id="gtr:GLOTRDRAFT_132932"/>
<protein>
    <submittedName>
        <fullName evidence="1">Uncharacterized protein</fullName>
    </submittedName>
</protein>
<evidence type="ECO:0000313" key="2">
    <source>
        <dbReference type="Proteomes" id="UP000030669"/>
    </source>
</evidence>
<evidence type="ECO:0000313" key="1">
    <source>
        <dbReference type="EMBL" id="EPQ51560.1"/>
    </source>
</evidence>